<keyword evidence="2" id="KW-1185">Reference proteome</keyword>
<protein>
    <recommendedName>
        <fullName evidence="3">DUF4440 domain-containing protein</fullName>
    </recommendedName>
</protein>
<proteinExistence type="predicted"/>
<dbReference type="Proteomes" id="UP000183200">
    <property type="component" value="Unassembled WGS sequence"/>
</dbReference>
<dbReference type="RefSeq" id="WP_074605007.1">
    <property type="nucleotide sequence ID" value="NZ_FNGY01000002.1"/>
</dbReference>
<reference evidence="2" key="1">
    <citation type="submission" date="2016-10" db="EMBL/GenBank/DDBJ databases">
        <authorList>
            <person name="Varghese N."/>
            <person name="Submissions S."/>
        </authorList>
    </citation>
    <scope>NUCLEOTIDE SEQUENCE [LARGE SCALE GENOMIC DNA]</scope>
    <source>
        <strain evidence="2">DSM 19110</strain>
    </source>
</reference>
<evidence type="ECO:0000313" key="2">
    <source>
        <dbReference type="Proteomes" id="UP000183200"/>
    </source>
</evidence>
<evidence type="ECO:0008006" key="3">
    <source>
        <dbReference type="Google" id="ProtNLM"/>
    </source>
</evidence>
<dbReference type="SUPFAM" id="SSF54427">
    <property type="entry name" value="NTF2-like"/>
    <property type="match status" value="1"/>
</dbReference>
<dbReference type="InterPro" id="IPR032710">
    <property type="entry name" value="NTF2-like_dom_sf"/>
</dbReference>
<organism evidence="1 2">
    <name type="scientific">Pedobacter steynii</name>
    <dbReference type="NCBI Taxonomy" id="430522"/>
    <lineage>
        <taxon>Bacteria</taxon>
        <taxon>Pseudomonadati</taxon>
        <taxon>Bacteroidota</taxon>
        <taxon>Sphingobacteriia</taxon>
        <taxon>Sphingobacteriales</taxon>
        <taxon>Sphingobacteriaceae</taxon>
        <taxon>Pedobacter</taxon>
    </lineage>
</organism>
<name>A0A1G9MPR3_9SPHI</name>
<dbReference type="EMBL" id="FNGY01000002">
    <property type="protein sequence ID" value="SDL76083.1"/>
    <property type="molecule type" value="Genomic_DNA"/>
</dbReference>
<sequence>MNLNELASHEIVHFIEQIGKWFRGEMSPNEKEEMLALNSFHADFRMISPTGACMSRADLGNWLPSVYAGKPGIVLELRDINLRFEQEGAILMEYVETQKGGGVDNTRISTALFVQDENGQPQWRNLHETFMP</sequence>
<dbReference type="OrthoDB" id="766667at2"/>
<accession>A0A1G9MPR3</accession>
<dbReference type="AlphaFoldDB" id="A0A1G9MPR3"/>
<evidence type="ECO:0000313" key="1">
    <source>
        <dbReference type="EMBL" id="SDL76083.1"/>
    </source>
</evidence>
<gene>
    <name evidence="1" type="ORF">SAMN05421820_10279</name>
</gene>
<dbReference type="Gene3D" id="3.10.450.50">
    <property type="match status" value="1"/>
</dbReference>